<keyword evidence="3" id="KW-1185">Reference proteome</keyword>
<comment type="caution">
    <text evidence="2">The sequence shown here is derived from an EMBL/GenBank/DDBJ whole genome shotgun (WGS) entry which is preliminary data.</text>
</comment>
<gene>
    <name evidence="2" type="ORF">SEMRO_73_G040180.1</name>
</gene>
<reference evidence="2" key="1">
    <citation type="submission" date="2020-06" db="EMBL/GenBank/DDBJ databases">
        <authorList>
            <consortium name="Plant Systems Biology data submission"/>
        </authorList>
    </citation>
    <scope>NUCLEOTIDE SEQUENCE</scope>
    <source>
        <strain evidence="2">D6</strain>
    </source>
</reference>
<dbReference type="InterPro" id="IPR032675">
    <property type="entry name" value="LRR_dom_sf"/>
</dbReference>
<feature type="region of interest" description="Disordered" evidence="1">
    <location>
        <begin position="530"/>
        <end position="572"/>
    </location>
</feature>
<dbReference type="Gene3D" id="3.80.10.10">
    <property type="entry name" value="Ribonuclease Inhibitor"/>
    <property type="match status" value="1"/>
</dbReference>
<dbReference type="SUPFAM" id="SSF52047">
    <property type="entry name" value="RNI-like"/>
    <property type="match status" value="1"/>
</dbReference>
<evidence type="ECO:0000313" key="2">
    <source>
        <dbReference type="EMBL" id="CAB9499975.1"/>
    </source>
</evidence>
<dbReference type="Proteomes" id="UP001153069">
    <property type="component" value="Unassembled WGS sequence"/>
</dbReference>
<dbReference type="AlphaFoldDB" id="A0A9N8H5F1"/>
<evidence type="ECO:0000313" key="3">
    <source>
        <dbReference type="Proteomes" id="UP001153069"/>
    </source>
</evidence>
<feature type="compositionally biased region" description="Basic and acidic residues" evidence="1">
    <location>
        <begin position="554"/>
        <end position="572"/>
    </location>
</feature>
<sequence length="572" mass="62561">MMITVNITPANIPDAIHNLEDTWSNVSFALRIQAFGWKNLETYSPVLDFITRKLAVKEIEVIAYEDINFSLACLIASKTAEAAGSNPSVVKLSLSVRIWSQEHLPKVAALLVTLPSITSLDLCTPEEVDHDALPCSDMEERKIACAISSMSQLETLKLHVLPPFESLILNQISGQRNCFIRLKELFCWQHEVDGRVPAAAEAVASFLGSPNASMLESLHLDLEHFNEEDSTAIFGALMGISSISWLEMSFFGNAAPHSQNLATYLQSNSSKLLQSLTMDIADDTVLMALQNKLSLTHLKLVHLRGNAALSLKTLLRKNQSIASLQVEMAYPQNAELDLLVNALADGLVTNTSIKSLFIQVWVQHVERAIDFSLFSRVVADSSCPCALETFRIKLDGRFTDQTTSSLADLVGNPDCCLENVAVDGLWSDDERTQALLVKGIQSNLKLQDFRFVRGNSSTAIQQGIRAVLLRNSAAKAGKSGSLPGTGLLHLLNYVGKTRKRCQISSSQESSCSAQVLYTWLQNHPQAVKKSKEGADCGTQSLSAKHGMFKAGSGPKEHSTEHGEPESKRARLG</sequence>
<name>A0A9N8H5F1_9STRA</name>
<dbReference type="EMBL" id="CAICTM010000072">
    <property type="protein sequence ID" value="CAB9499975.1"/>
    <property type="molecule type" value="Genomic_DNA"/>
</dbReference>
<protein>
    <submittedName>
        <fullName evidence="2">Uncharacterized protein</fullName>
    </submittedName>
</protein>
<accession>A0A9N8H5F1</accession>
<organism evidence="2 3">
    <name type="scientific">Seminavis robusta</name>
    <dbReference type="NCBI Taxonomy" id="568900"/>
    <lineage>
        <taxon>Eukaryota</taxon>
        <taxon>Sar</taxon>
        <taxon>Stramenopiles</taxon>
        <taxon>Ochrophyta</taxon>
        <taxon>Bacillariophyta</taxon>
        <taxon>Bacillariophyceae</taxon>
        <taxon>Bacillariophycidae</taxon>
        <taxon>Naviculales</taxon>
        <taxon>Naviculaceae</taxon>
        <taxon>Seminavis</taxon>
    </lineage>
</organism>
<evidence type="ECO:0000256" key="1">
    <source>
        <dbReference type="SAM" id="MobiDB-lite"/>
    </source>
</evidence>
<proteinExistence type="predicted"/>